<feature type="transmembrane region" description="Helical" evidence="1">
    <location>
        <begin position="138"/>
        <end position="158"/>
    </location>
</feature>
<dbReference type="GO" id="GO:0016020">
    <property type="term" value="C:membrane"/>
    <property type="evidence" value="ECO:0007669"/>
    <property type="project" value="TreeGrafter"/>
</dbReference>
<dbReference type="GeneID" id="36325328"/>
<dbReference type="EMBL" id="KZ110592">
    <property type="protein sequence ID" value="OSX66697.1"/>
    <property type="molecule type" value="Genomic_DNA"/>
</dbReference>
<accession>A0A1X6NDH8</accession>
<evidence type="ECO:0008006" key="4">
    <source>
        <dbReference type="Google" id="ProtNLM"/>
    </source>
</evidence>
<keyword evidence="1" id="KW-1133">Transmembrane helix</keyword>
<keyword evidence="3" id="KW-1185">Reference proteome</keyword>
<evidence type="ECO:0000256" key="1">
    <source>
        <dbReference type="SAM" id="Phobius"/>
    </source>
</evidence>
<feature type="transmembrane region" description="Helical" evidence="1">
    <location>
        <begin position="43"/>
        <end position="61"/>
    </location>
</feature>
<reference evidence="2 3" key="1">
    <citation type="submission" date="2017-04" db="EMBL/GenBank/DDBJ databases">
        <title>Genome Sequence of the Model Brown-Rot Fungus Postia placenta SB12.</title>
        <authorList>
            <consortium name="DOE Joint Genome Institute"/>
            <person name="Gaskell J."/>
            <person name="Kersten P."/>
            <person name="Larrondo L.F."/>
            <person name="Canessa P."/>
            <person name="Martinez D."/>
            <person name="Hibbett D."/>
            <person name="Schmoll M."/>
            <person name="Kubicek C.P."/>
            <person name="Martinez A.T."/>
            <person name="Yadav J."/>
            <person name="Master E."/>
            <person name="Magnuson J.K."/>
            <person name="James T."/>
            <person name="Yaver D."/>
            <person name="Berka R."/>
            <person name="Labutti K."/>
            <person name="Lipzen A."/>
            <person name="Aerts A."/>
            <person name="Barry K."/>
            <person name="Henrissat B."/>
            <person name="Blanchette R."/>
            <person name="Grigoriev I."/>
            <person name="Cullen D."/>
        </authorList>
    </citation>
    <scope>NUCLEOTIDE SEQUENCE [LARGE SCALE GENOMIC DNA]</scope>
    <source>
        <strain evidence="2 3">MAD-698-R-SB12</strain>
    </source>
</reference>
<sequence length="346" mass="38652">MAPTNVLDRFYLSITLLITVGWQLLGFALAWTFQFDKLTDFTGGSNFFILALITLLAGQTFHARNVVVSVFVMVWAARLAGFLLFRVLKRGSDSRFDDIRSHFLKFLAFWIGQIIWVWTVSLPLTILNSPAISVGSDIGFGTAADIVGVILWAVGWIVESVADVQKYYYKSSGWPKDKPLNAGLWGWSRHPPYFGEMLCWWGIWCLSISPATNGHLDASSKGAQYAAIVSPIFTTLLLMFASGVPTAEKPSAKKFFELSYPPQKSGDNPSTDNLNVPDVEGGIQGETVNEPARQPASDAWKNYAEYRAQTSILIPLPPAIYRPLPEWIKRTVLLDWPMYEYVPGRD</sequence>
<dbReference type="PANTHER" id="PTHR32251">
    <property type="entry name" value="3-OXO-5-ALPHA-STEROID 4-DEHYDROGENASE"/>
    <property type="match status" value="1"/>
</dbReference>
<evidence type="ECO:0000313" key="3">
    <source>
        <dbReference type="Proteomes" id="UP000194127"/>
    </source>
</evidence>
<protein>
    <recommendedName>
        <fullName evidence="4">Steroid 5-alpha reductase C-terminal domain-containing protein</fullName>
    </recommendedName>
</protein>
<organism evidence="2 3">
    <name type="scientific">Postia placenta MAD-698-R-SB12</name>
    <dbReference type="NCBI Taxonomy" id="670580"/>
    <lineage>
        <taxon>Eukaryota</taxon>
        <taxon>Fungi</taxon>
        <taxon>Dikarya</taxon>
        <taxon>Basidiomycota</taxon>
        <taxon>Agaricomycotina</taxon>
        <taxon>Agaricomycetes</taxon>
        <taxon>Polyporales</taxon>
        <taxon>Adustoporiaceae</taxon>
        <taxon>Rhodonia</taxon>
    </lineage>
</organism>
<dbReference type="Pfam" id="PF06966">
    <property type="entry name" value="DUF1295"/>
    <property type="match status" value="1"/>
</dbReference>
<proteinExistence type="predicted"/>
<feature type="transmembrane region" description="Helical" evidence="1">
    <location>
        <begin position="223"/>
        <end position="244"/>
    </location>
</feature>
<dbReference type="AlphaFoldDB" id="A0A1X6NDH8"/>
<keyword evidence="1" id="KW-0812">Transmembrane</keyword>
<keyword evidence="1" id="KW-0472">Membrane</keyword>
<dbReference type="InterPro" id="IPR010721">
    <property type="entry name" value="UstE-like"/>
</dbReference>
<feature type="transmembrane region" description="Helical" evidence="1">
    <location>
        <begin position="67"/>
        <end position="85"/>
    </location>
</feature>
<feature type="transmembrane region" description="Helical" evidence="1">
    <location>
        <begin position="12"/>
        <end position="31"/>
    </location>
</feature>
<evidence type="ECO:0000313" key="2">
    <source>
        <dbReference type="EMBL" id="OSX66697.1"/>
    </source>
</evidence>
<dbReference type="PANTHER" id="PTHR32251:SF15">
    <property type="entry name" value="3-OXO-5-ALPHA-STEROID 4-DEHYDROGENASE (DUF1295)"/>
    <property type="match status" value="1"/>
</dbReference>
<dbReference type="Proteomes" id="UP000194127">
    <property type="component" value="Unassembled WGS sequence"/>
</dbReference>
<dbReference type="Gene3D" id="1.20.120.1630">
    <property type="match status" value="1"/>
</dbReference>
<gene>
    <name evidence="2" type="ORF">POSPLADRAFT_1053319</name>
</gene>
<dbReference type="OrthoDB" id="67965at2759"/>
<feature type="transmembrane region" description="Helical" evidence="1">
    <location>
        <begin position="106"/>
        <end position="126"/>
    </location>
</feature>
<name>A0A1X6NDH8_9APHY</name>
<dbReference type="RefSeq" id="XP_024343491.1">
    <property type="nucleotide sequence ID" value="XM_024480378.1"/>
</dbReference>